<dbReference type="GO" id="GO:0022857">
    <property type="term" value="F:transmembrane transporter activity"/>
    <property type="evidence" value="ECO:0007669"/>
    <property type="project" value="InterPro"/>
</dbReference>
<feature type="transmembrane region" description="Helical" evidence="7">
    <location>
        <begin position="87"/>
        <end position="104"/>
    </location>
</feature>
<gene>
    <name evidence="8" type="ORF">NOCA2170023</name>
</gene>
<organism evidence="8">
    <name type="scientific">metagenome</name>
    <dbReference type="NCBI Taxonomy" id="256318"/>
    <lineage>
        <taxon>unclassified sequences</taxon>
        <taxon>metagenomes</taxon>
    </lineage>
</organism>
<dbReference type="PANTHER" id="PTHR30561">
    <property type="entry name" value="SMR FAMILY PROTON-DEPENDENT DRUG EFFLUX TRANSPORTER SUGE"/>
    <property type="match status" value="1"/>
</dbReference>
<reference evidence="8" key="1">
    <citation type="submission" date="2015-08" db="EMBL/GenBank/DDBJ databases">
        <authorList>
            <person name="Babu N.S."/>
            <person name="Beckwith C.J."/>
            <person name="Beseler K.G."/>
            <person name="Brison A."/>
            <person name="Carone J.V."/>
            <person name="Caskin T.P."/>
            <person name="Diamond M."/>
            <person name="Durham M.E."/>
            <person name="Foxe J.M."/>
            <person name="Go M."/>
            <person name="Henderson B.A."/>
            <person name="Jones I.B."/>
            <person name="McGettigan J.A."/>
            <person name="Micheletti S.J."/>
            <person name="Nasrallah M.E."/>
            <person name="Ortiz D."/>
            <person name="Piller C.R."/>
            <person name="Privatt S.R."/>
            <person name="Schneider S.L."/>
            <person name="Sharp S."/>
            <person name="Smith T.C."/>
            <person name="Stanton J.D."/>
            <person name="Ullery H.E."/>
            <person name="Wilson R.J."/>
            <person name="Serrano M.G."/>
            <person name="Buck G."/>
            <person name="Lee V."/>
            <person name="Wang Y."/>
            <person name="Carvalho R."/>
            <person name="Voegtly L."/>
            <person name="Shi R."/>
            <person name="Duckworth R."/>
            <person name="Johnson A."/>
            <person name="Loviza R."/>
            <person name="Walstead R."/>
            <person name="Shah Z."/>
            <person name="Kiflezghi M."/>
            <person name="Wade K."/>
            <person name="Ball S.L."/>
            <person name="Bradley K.W."/>
            <person name="Asai D.J."/>
            <person name="Bowman C.A."/>
            <person name="Russell D.A."/>
            <person name="Pope W.H."/>
            <person name="Jacobs-Sera D."/>
            <person name="Hendrix R.W."/>
            <person name="Hatfull G.F."/>
        </authorList>
    </citation>
    <scope>NUCLEOTIDE SEQUENCE</scope>
</reference>
<evidence type="ECO:0000256" key="6">
    <source>
        <dbReference type="ARBA" id="ARBA00023136"/>
    </source>
</evidence>
<feature type="transmembrane region" description="Helical" evidence="7">
    <location>
        <begin position="59"/>
        <end position="81"/>
    </location>
</feature>
<dbReference type="FunFam" id="1.10.3730.20:FF:000001">
    <property type="entry name" value="Quaternary ammonium compound resistance transporter SugE"/>
    <property type="match status" value="1"/>
</dbReference>
<evidence type="ECO:0000256" key="7">
    <source>
        <dbReference type="SAM" id="Phobius"/>
    </source>
</evidence>
<evidence type="ECO:0000256" key="4">
    <source>
        <dbReference type="ARBA" id="ARBA00022692"/>
    </source>
</evidence>
<dbReference type="Pfam" id="PF00893">
    <property type="entry name" value="Multi_Drug_Res"/>
    <property type="match status" value="1"/>
</dbReference>
<name>A0A2P2BXG4_9ZZZZ</name>
<proteinExistence type="predicted"/>
<dbReference type="AlphaFoldDB" id="A0A2P2BXG4"/>
<keyword evidence="3" id="KW-1003">Cell membrane</keyword>
<evidence type="ECO:0000313" key="8">
    <source>
        <dbReference type="EMBL" id="CUR54451.1"/>
    </source>
</evidence>
<keyword evidence="4 7" id="KW-0812">Transmembrane</keyword>
<evidence type="ECO:0000256" key="1">
    <source>
        <dbReference type="ARBA" id="ARBA00004651"/>
    </source>
</evidence>
<sequence length="108" mass="11305">MFTAWALLLGAIGIEVAATAALPRTESFRDPLWTGLVLLGYALSIWMLALVIKNIPVSIAYAVWSGLGTAGIVLIGVLFFGEGIDPLKATMLATIIAAVVVLNLQGAH</sequence>
<evidence type="ECO:0000256" key="2">
    <source>
        <dbReference type="ARBA" id="ARBA00022448"/>
    </source>
</evidence>
<keyword evidence="2" id="KW-0813">Transport</keyword>
<dbReference type="GO" id="GO:0005886">
    <property type="term" value="C:plasma membrane"/>
    <property type="evidence" value="ECO:0007669"/>
    <property type="project" value="UniProtKB-SubCell"/>
</dbReference>
<evidence type="ECO:0000256" key="5">
    <source>
        <dbReference type="ARBA" id="ARBA00022989"/>
    </source>
</evidence>
<dbReference type="InterPro" id="IPR037185">
    <property type="entry name" value="EmrE-like"/>
</dbReference>
<dbReference type="EMBL" id="CZKA01000009">
    <property type="protein sequence ID" value="CUR54451.1"/>
    <property type="molecule type" value="Genomic_DNA"/>
</dbReference>
<dbReference type="InterPro" id="IPR000390">
    <property type="entry name" value="Small_drug/metabolite_transptr"/>
</dbReference>
<evidence type="ECO:0000256" key="3">
    <source>
        <dbReference type="ARBA" id="ARBA00022475"/>
    </source>
</evidence>
<dbReference type="SUPFAM" id="SSF103481">
    <property type="entry name" value="Multidrug resistance efflux transporter EmrE"/>
    <property type="match status" value="1"/>
</dbReference>
<keyword evidence="5 7" id="KW-1133">Transmembrane helix</keyword>
<accession>A0A2P2BXG4</accession>
<dbReference type="Gene3D" id="1.10.3730.20">
    <property type="match status" value="1"/>
</dbReference>
<comment type="subcellular location">
    <subcellularLocation>
        <location evidence="1">Cell membrane</location>
        <topology evidence="1">Multi-pass membrane protein</topology>
    </subcellularLocation>
</comment>
<protein>
    <submittedName>
        <fullName evidence="8">Small multidrug resistance protein</fullName>
    </submittedName>
</protein>
<dbReference type="PANTHER" id="PTHR30561:SF1">
    <property type="entry name" value="MULTIDRUG TRANSPORTER EMRE"/>
    <property type="match status" value="1"/>
</dbReference>
<dbReference type="InterPro" id="IPR045324">
    <property type="entry name" value="Small_multidrug_res"/>
</dbReference>
<keyword evidence="6 7" id="KW-0472">Membrane</keyword>
<feature type="transmembrane region" description="Helical" evidence="7">
    <location>
        <begin position="31"/>
        <end position="52"/>
    </location>
</feature>